<dbReference type="Pfam" id="PF13378">
    <property type="entry name" value="MR_MLE_C"/>
    <property type="match status" value="1"/>
</dbReference>
<evidence type="ECO:0000313" key="5">
    <source>
        <dbReference type="EMBL" id="CAB4335207.1"/>
    </source>
</evidence>
<feature type="domain" description="Enolase C-terminal" evidence="4">
    <location>
        <begin position="129"/>
        <end position="294"/>
    </location>
</feature>
<gene>
    <name evidence="5" type="ORF">UFOPK3574_00502</name>
</gene>
<comment type="cofactor">
    <cofactor evidence="1">
        <name>Mg(2+)</name>
        <dbReference type="ChEBI" id="CHEBI:18420"/>
    </cofactor>
</comment>
<reference evidence="5" key="1">
    <citation type="submission" date="2020-05" db="EMBL/GenBank/DDBJ databases">
        <authorList>
            <person name="Chiriac C."/>
            <person name="Salcher M."/>
            <person name="Ghai R."/>
            <person name="Kavagutti S V."/>
        </authorList>
    </citation>
    <scope>NUCLEOTIDE SEQUENCE</scope>
</reference>
<dbReference type="EMBL" id="CAESAF010000037">
    <property type="protein sequence ID" value="CAB4335207.1"/>
    <property type="molecule type" value="Genomic_DNA"/>
</dbReference>
<protein>
    <submittedName>
        <fullName evidence="5">Unannotated protein</fullName>
    </submittedName>
</protein>
<accession>A0A6J5Z1W4</accession>
<dbReference type="InterPro" id="IPR046945">
    <property type="entry name" value="RHMD-like"/>
</dbReference>
<dbReference type="Gene3D" id="3.20.20.120">
    <property type="entry name" value="Enolase-like C-terminal domain"/>
    <property type="match status" value="1"/>
</dbReference>
<dbReference type="GO" id="GO:0016052">
    <property type="term" value="P:carbohydrate catabolic process"/>
    <property type="evidence" value="ECO:0007669"/>
    <property type="project" value="TreeGrafter"/>
</dbReference>
<dbReference type="PANTHER" id="PTHR13794">
    <property type="entry name" value="ENOLASE SUPERFAMILY, MANDELATE RACEMASE"/>
    <property type="match status" value="1"/>
</dbReference>
<dbReference type="InterPro" id="IPR029017">
    <property type="entry name" value="Enolase-like_N"/>
</dbReference>
<sequence length="346" mass="37300">MLGQYVIRSRGFAIVTVELADGSKGQAFSLDRGTPVADTVNTLIAEPYKEIFDGDPINTFDAILRRMSAPLSSGASLRGLSLVDIATHDAVARHKGTTVVESFGKKEKDHPKWAVVGYPPSRGPEDIAWEVEAAVAAGAVGVKLPVGASPKLTRERIEAALATGLCAVSTDLAWSCRTAKEAYEIVKGLDLAWVEDPFIPGSIAELVELRRLLDVPLSSGDDETHLYHPQAFIETGALDMLRIDATCQGGLSRMVLLNEYMANSKLAISWHVYDAIHHQIASIIDSPTFSIEYSAPGASVDPLAEMILDRRQSGHTHDGKGFRLAVPDLPDLSDALAGPPRWVNLK</sequence>
<evidence type="ECO:0000259" key="4">
    <source>
        <dbReference type="Pfam" id="PF13378"/>
    </source>
</evidence>
<dbReference type="AlphaFoldDB" id="A0A6J5Z1W4"/>
<evidence type="ECO:0000256" key="1">
    <source>
        <dbReference type="ARBA" id="ARBA00001946"/>
    </source>
</evidence>
<keyword evidence="3" id="KW-0460">Magnesium</keyword>
<dbReference type="Gene3D" id="3.30.390.10">
    <property type="entry name" value="Enolase-like, N-terminal domain"/>
    <property type="match status" value="1"/>
</dbReference>
<proteinExistence type="predicted"/>
<dbReference type="PANTHER" id="PTHR13794:SF58">
    <property type="entry name" value="MITOCHONDRIAL ENOLASE SUPERFAMILY MEMBER 1"/>
    <property type="match status" value="1"/>
</dbReference>
<evidence type="ECO:0000256" key="2">
    <source>
        <dbReference type="ARBA" id="ARBA00022723"/>
    </source>
</evidence>
<evidence type="ECO:0000256" key="3">
    <source>
        <dbReference type="ARBA" id="ARBA00022842"/>
    </source>
</evidence>
<dbReference type="SUPFAM" id="SSF54826">
    <property type="entry name" value="Enolase N-terminal domain-like"/>
    <property type="match status" value="1"/>
</dbReference>
<dbReference type="GO" id="GO:0016836">
    <property type="term" value="F:hydro-lyase activity"/>
    <property type="evidence" value="ECO:0007669"/>
    <property type="project" value="TreeGrafter"/>
</dbReference>
<organism evidence="5">
    <name type="scientific">freshwater metagenome</name>
    <dbReference type="NCBI Taxonomy" id="449393"/>
    <lineage>
        <taxon>unclassified sequences</taxon>
        <taxon>metagenomes</taxon>
        <taxon>ecological metagenomes</taxon>
    </lineage>
</organism>
<dbReference type="InterPro" id="IPR036849">
    <property type="entry name" value="Enolase-like_C_sf"/>
</dbReference>
<name>A0A6J5Z1W4_9ZZZZ</name>
<dbReference type="SUPFAM" id="SSF51604">
    <property type="entry name" value="Enolase C-terminal domain-like"/>
    <property type="match status" value="1"/>
</dbReference>
<keyword evidence="2" id="KW-0479">Metal-binding</keyword>
<dbReference type="GO" id="GO:0000287">
    <property type="term" value="F:magnesium ion binding"/>
    <property type="evidence" value="ECO:0007669"/>
    <property type="project" value="TreeGrafter"/>
</dbReference>
<dbReference type="InterPro" id="IPR029065">
    <property type="entry name" value="Enolase_C-like"/>
</dbReference>